<proteinExistence type="predicted"/>
<keyword evidence="4" id="KW-1185">Reference proteome</keyword>
<accession>A0A328FET9</accession>
<dbReference type="EMBL" id="QLNI01000012">
    <property type="protein sequence ID" value="RAM02696.1"/>
    <property type="molecule type" value="Genomic_DNA"/>
</dbReference>
<name>A0A328FET9_9BACT</name>
<dbReference type="Proteomes" id="UP000293902">
    <property type="component" value="Chromosome"/>
</dbReference>
<gene>
    <name evidence="2" type="ORF">DO021_07360</name>
    <name evidence="1" type="ORF">EYB58_03065</name>
</gene>
<dbReference type="AlphaFoldDB" id="A0A328FET9"/>
<evidence type="ECO:0008006" key="5">
    <source>
        <dbReference type="Google" id="ProtNLM"/>
    </source>
</evidence>
<protein>
    <recommendedName>
        <fullName evidence="5">Cobalamin-independent methionine synthase MetE N-terminal domain-containing protein</fullName>
    </recommendedName>
</protein>
<evidence type="ECO:0000313" key="2">
    <source>
        <dbReference type="EMBL" id="RAM02696.1"/>
    </source>
</evidence>
<reference evidence="2 3" key="1">
    <citation type="submission" date="2018-06" db="EMBL/GenBank/DDBJ databases">
        <title>Complete Genome Sequence of Desulfobacter hydrogenophilus (DSM3380).</title>
        <authorList>
            <person name="Marietou A."/>
            <person name="Schreiber L."/>
            <person name="Marshall I."/>
            <person name="Jorgensen B."/>
        </authorList>
    </citation>
    <scope>NUCLEOTIDE SEQUENCE [LARGE SCALE GENOMIC DNA]</scope>
    <source>
        <strain evidence="2 3">DSM 3380</strain>
    </source>
</reference>
<evidence type="ECO:0000313" key="1">
    <source>
        <dbReference type="EMBL" id="QBH15501.1"/>
    </source>
</evidence>
<organism evidence="2 3">
    <name type="scientific">Desulfobacter hydrogenophilus</name>
    <dbReference type="NCBI Taxonomy" id="2291"/>
    <lineage>
        <taxon>Bacteria</taxon>
        <taxon>Pseudomonadati</taxon>
        <taxon>Thermodesulfobacteriota</taxon>
        <taxon>Desulfobacteria</taxon>
        <taxon>Desulfobacterales</taxon>
        <taxon>Desulfobacteraceae</taxon>
        <taxon>Desulfobacter</taxon>
    </lineage>
</organism>
<sequence length="54" mass="6329">MGDNRELKHALESYWRGAGNKRITTGSVFPYSPGAVHRRWKRQPDFSRRNDQVV</sequence>
<dbReference type="Proteomes" id="UP000248798">
    <property type="component" value="Unassembled WGS sequence"/>
</dbReference>
<reference evidence="1 4" key="2">
    <citation type="submission" date="2019-02" db="EMBL/GenBank/DDBJ databases">
        <title>Complete genome sequence of Desulfobacter hydrogenophilus AcRS1.</title>
        <authorList>
            <person name="Marietou A."/>
            <person name="Lund M.B."/>
            <person name="Marshall I.P.G."/>
            <person name="Schreiber L."/>
            <person name="Jorgensen B."/>
        </authorList>
    </citation>
    <scope>NUCLEOTIDE SEQUENCE [LARGE SCALE GENOMIC DNA]</scope>
    <source>
        <strain evidence="1 4">AcRS1</strain>
    </source>
</reference>
<evidence type="ECO:0000313" key="3">
    <source>
        <dbReference type="Proteomes" id="UP000248798"/>
    </source>
</evidence>
<dbReference type="EMBL" id="CP036313">
    <property type="protein sequence ID" value="QBH15501.1"/>
    <property type="molecule type" value="Genomic_DNA"/>
</dbReference>
<evidence type="ECO:0000313" key="4">
    <source>
        <dbReference type="Proteomes" id="UP000293902"/>
    </source>
</evidence>